<gene>
    <name evidence="1" type="ORF">LEMA_P003380.1</name>
</gene>
<evidence type="ECO:0000313" key="2">
    <source>
        <dbReference type="Proteomes" id="UP000002668"/>
    </source>
</evidence>
<accession>E5AEB2</accession>
<evidence type="ECO:0000313" key="1">
    <source>
        <dbReference type="EMBL" id="CBY01551.1"/>
    </source>
</evidence>
<dbReference type="HOGENOM" id="CLU_1156586_0_0_1"/>
<dbReference type="Proteomes" id="UP000002668">
    <property type="component" value="Genome"/>
</dbReference>
<dbReference type="EMBL" id="FP929139">
    <property type="protein sequence ID" value="CBY01551.1"/>
    <property type="molecule type" value="Genomic_DNA"/>
</dbReference>
<dbReference type="AlphaFoldDB" id="E5AEB2"/>
<keyword evidence="2" id="KW-1185">Reference proteome</keyword>
<organism evidence="1 2">
    <name type="scientific">Leptosphaeria maculans (strain JN3 / isolate v23.1.3 / race Av1-4-5-6-7-8)</name>
    <name type="common">Blackleg fungus</name>
    <name type="synonym">Phoma lingam</name>
    <dbReference type="NCBI Taxonomy" id="985895"/>
    <lineage>
        <taxon>Eukaryota</taxon>
        <taxon>Fungi</taxon>
        <taxon>Dikarya</taxon>
        <taxon>Ascomycota</taxon>
        <taxon>Pezizomycotina</taxon>
        <taxon>Dothideomycetes</taxon>
        <taxon>Pleosporomycetidae</taxon>
        <taxon>Pleosporales</taxon>
        <taxon>Pleosporineae</taxon>
        <taxon>Leptosphaeriaceae</taxon>
        <taxon>Plenodomus</taxon>
        <taxon>Plenodomus lingam/Leptosphaeria maculans species complex</taxon>
    </lineage>
</organism>
<protein>
    <submittedName>
        <fullName evidence="1">Predicted protein</fullName>
    </submittedName>
</protein>
<sequence length="240" mass="27438">MAISIRLTWRQATLYLFRRGFWDDPQLSAASYWPRSTHEILMCSSCLPAVWLGQDNCFFGGAVSEALASEIYDWQSDKEKISQATTRVLHMSTILRRGTSEQHDSDISYVDREEDPRSIMNTYICLCATFTALAIDVPDLYLIMTRDTIYQTDVFRGTKAPQSVQTLIATTEPCDICILTTAIVLYQRCLTLDWSDKFDVGEPGDSALYALQKQEDIHLEGYSFEIENRWTLRDGNSPRN</sequence>
<dbReference type="InParanoid" id="E5AEB2"/>
<reference evidence="2" key="1">
    <citation type="journal article" date="2011" name="Nat. Commun.">
        <title>Effector diversification within compartments of the Leptosphaeria maculans genome affected by Repeat-Induced Point mutations.</title>
        <authorList>
            <person name="Rouxel T."/>
            <person name="Grandaubert J."/>
            <person name="Hane J.K."/>
            <person name="Hoede C."/>
            <person name="van de Wouw A.P."/>
            <person name="Couloux A."/>
            <person name="Dominguez V."/>
            <person name="Anthouard V."/>
            <person name="Bally P."/>
            <person name="Bourras S."/>
            <person name="Cozijnsen A.J."/>
            <person name="Ciuffetti L.M."/>
            <person name="Degrave A."/>
            <person name="Dilmaghani A."/>
            <person name="Duret L."/>
            <person name="Fudal I."/>
            <person name="Goodwin S.B."/>
            <person name="Gout L."/>
            <person name="Glaser N."/>
            <person name="Linglin J."/>
            <person name="Kema G.H.J."/>
            <person name="Lapalu N."/>
            <person name="Lawrence C.B."/>
            <person name="May K."/>
            <person name="Meyer M."/>
            <person name="Ollivier B."/>
            <person name="Poulain J."/>
            <person name="Schoch C.L."/>
            <person name="Simon A."/>
            <person name="Spatafora J.W."/>
            <person name="Stachowiak A."/>
            <person name="Turgeon B.G."/>
            <person name="Tyler B.M."/>
            <person name="Vincent D."/>
            <person name="Weissenbach J."/>
            <person name="Amselem J."/>
            <person name="Quesneville H."/>
            <person name="Oliver R.P."/>
            <person name="Wincker P."/>
            <person name="Balesdent M.-H."/>
            <person name="Howlett B.J."/>
        </authorList>
    </citation>
    <scope>NUCLEOTIDE SEQUENCE [LARGE SCALE GENOMIC DNA]</scope>
    <source>
        <strain evidence="2">JN3 / isolate v23.1.3 / race Av1-4-5-6-7-8</strain>
    </source>
</reference>
<proteinExistence type="predicted"/>
<name>E5AEB2_LEPMJ</name>
<dbReference type="VEuPathDB" id="FungiDB:LEMA_P003380.1"/>